<dbReference type="Gene3D" id="3.40.50.300">
    <property type="entry name" value="P-loop containing nucleotide triphosphate hydrolases"/>
    <property type="match status" value="3"/>
</dbReference>
<dbReference type="InterPro" id="IPR045055">
    <property type="entry name" value="DNA2/NAM7-like"/>
</dbReference>
<feature type="domain" description="DNA2/NAM7 helicase-like C-terminal" evidence="3">
    <location>
        <begin position="1149"/>
        <end position="1329"/>
    </location>
</feature>
<dbReference type="Gene3D" id="3.40.960.10">
    <property type="entry name" value="VSR Endonuclease"/>
    <property type="match status" value="1"/>
</dbReference>
<protein>
    <submittedName>
        <fullName evidence="5">DNA helicase</fullName>
    </submittedName>
</protein>
<accession>A0A080N3G5</accession>
<dbReference type="InterPro" id="IPR041677">
    <property type="entry name" value="DNA2/NAM7_AAA_11"/>
</dbReference>
<dbReference type="InterPro" id="IPR047187">
    <property type="entry name" value="SF1_C_Upf1"/>
</dbReference>
<dbReference type="Proteomes" id="UP000028730">
    <property type="component" value="Unassembled WGS sequence"/>
</dbReference>
<dbReference type="PANTHER" id="PTHR10887">
    <property type="entry name" value="DNA2/NAM7 HELICASE FAMILY"/>
    <property type="match status" value="1"/>
</dbReference>
<dbReference type="InterPro" id="IPR041679">
    <property type="entry name" value="DNA2/NAM7-like_C"/>
</dbReference>
<reference evidence="5 6" key="1">
    <citation type="journal article" date="2014" name="Appl. Environ. Microbiol.">
        <title>Genomic encyclopedia of type strains of the genus Bifidobacterium.</title>
        <authorList>
            <person name="Milani C."/>
            <person name="Lugli G.A."/>
            <person name="Duranti S."/>
            <person name="Turroni F."/>
            <person name="Bottacini F."/>
            <person name="Mangifesta M."/>
            <person name="Sanchez B."/>
            <person name="Viappiani A."/>
            <person name="Mancabelli L."/>
            <person name="Taminiau B."/>
            <person name="Delcenserie V."/>
            <person name="Barrangou R."/>
            <person name="Margolles A."/>
            <person name="van Sinderen D."/>
            <person name="Ventura M."/>
        </authorList>
    </citation>
    <scope>NUCLEOTIDE SEQUENCE [LARGE SCALE GENOMIC DNA]</scope>
    <source>
        <strain evidence="5 6">DSM 19703</strain>
    </source>
</reference>
<dbReference type="EMBL" id="ATLK01000001">
    <property type="protein sequence ID" value="KFF31526.1"/>
    <property type="molecule type" value="Genomic_DNA"/>
</dbReference>
<dbReference type="Pfam" id="PF13086">
    <property type="entry name" value="AAA_11"/>
    <property type="match status" value="1"/>
</dbReference>
<evidence type="ECO:0000259" key="2">
    <source>
        <dbReference type="Pfam" id="PF13086"/>
    </source>
</evidence>
<dbReference type="Pfam" id="PF13087">
    <property type="entry name" value="AAA_12"/>
    <property type="match status" value="1"/>
</dbReference>
<keyword evidence="6" id="KW-1185">Reference proteome</keyword>
<name>A0A080N3G5_9BIFI</name>
<keyword evidence="5" id="KW-0378">Hydrolase</keyword>
<sequence length="1477" mass="167205">MVSTQDSQSADNYVKQQSITFLNYLSAVARETGPRPIRRYELNESFITQEEIESSDYARIGPDEEHDAWLSISRPPHFIGITLPEPLNKVIDPESIADPLTQPALSPDMVDRYVEQEMNKNVGFSQGRDLSTGYEEAQNAKQRALIREKISDAFSEWKDTQWKQWSEKNHSIARAAILYNNFYGIFQQLQQETESKEIIWGQAIATRTSDDPETRVEYPLLLTTMSIRLEPDGSISLAPSSSTQFDFSPLEGVGITGIDGLAKLQKYLSVEETTIDIWDKESLHNFERQIVAQLGGDAYISDVLAPIDTNMTANGSIVLADQWVVMLCKKKQEEEQFYKRLSDELANNDFFPEALESIILDKDTLSQTNILNSSESDDDSSLESERLLFPLPSNDEQERIARQIGRSAGVTVQGPPGTGKTHTIANLVCHLLAQGKRVLVTAEKAQALNVLQDKIPAPIRDLTMAFIGSTPDAMAKLKNSAQRMQDAVASVNPVSEQSTVSRLQQQLDQLQEQLALSNHELDEALESQTREFILPEGSRRATDVARWVATHQDEDIITDDIGPDEPFPLTQSEFLEFIHLCKGIDPQEAAEANFDPTLVTNLPDGTTVNGLFAKLRSAEQSSEQLQDAGLRIKAINSVSDRDIEQLQKNIDTGIEALDSVDDHLQQVFDFQHLDQTILNILYQRNADVLNNAQLGLEYDQKLSGYNIHVPQGNASDLHALVAAWRQRIVDGHKLGFFTPKDVKAFADAVTINEQQPSTSEQLDFVDLEIDRQAQWDKTSHTFEKLVDDFNLPNDTLSEADSFIGIFTCATTIYRTYTWCFEQRPTIEQRIRYLIDMKDPCSSKETLQQCKSLLSHVPEQRKANFTRQQLQSLEQLCDKTISQNPEAPIWKSFKQALLSQDAAAWNRLYGKLNHLIKVHDSMNRRNQLAQKIIQAGATSWAAAMIRQRGDEQTYLSADSVENSWEIAKARTWLSTLHRGPSVETISNQSAQLSNQIRELTVDLIRRQALMYLHKTAGDSERRALSSWLDAMRHVGKGTGKNAPRFLAQAQAVLPKAMGAVPAWIMPIDQVLRSFQPGTTRPFDVVIVDESSQCGLMSVGVLALGKKAIIVGDDRQTSPNPVGQDTSAIAELQNRYLKGFPEKSLYTIDASLYSLADRAYGNTILLREHYRSVPEIINYSNRFYDGMIVPLRERIHPQIGNPLHGVFIENAVSQKKGNYRVNKSEAHALVQQIVQCAKMPEYDGLTFGVVTFMQGDQKGLIEKELINQLGYDEIGRRKLRVGNPPTFQGDERDVIFLSMVAHDNSASYVRQEQMQWANVAVSRARDQIWVFYSMDPAKLNANDVRRGIIEYVSDYHEEKHPEKLYELTESQFERDVLEQMLQHGYAVQPQYRVGNYRIDFVVTIAPGYRLAVECDGDAFHGLDKLRDDIRRQRTLERCGWNFWRIRGSEYYLDPEAAMQPLWHRLEEMRKQAKQDITSM</sequence>
<keyword evidence="5" id="KW-0547">Nucleotide-binding</keyword>
<evidence type="ECO:0000259" key="3">
    <source>
        <dbReference type="Pfam" id="PF13087"/>
    </source>
</evidence>
<dbReference type="PANTHER" id="PTHR10887:SF495">
    <property type="entry name" value="HELICASE SENATAXIN ISOFORM X1-RELATED"/>
    <property type="match status" value="1"/>
</dbReference>
<evidence type="ECO:0000313" key="6">
    <source>
        <dbReference type="Proteomes" id="UP000028730"/>
    </source>
</evidence>
<feature type="domain" description="DNA2/NAM7 helicase helicase" evidence="2">
    <location>
        <begin position="393"/>
        <end position="526"/>
    </location>
</feature>
<dbReference type="GO" id="GO:0004386">
    <property type="term" value="F:helicase activity"/>
    <property type="evidence" value="ECO:0007669"/>
    <property type="project" value="UniProtKB-KW"/>
</dbReference>
<gene>
    <name evidence="5" type="ORF">BBOMB_0900</name>
</gene>
<dbReference type="STRING" id="1341695.BBOMB_0900"/>
<dbReference type="CDD" id="cd18808">
    <property type="entry name" value="SF1_C_Upf1"/>
    <property type="match status" value="1"/>
</dbReference>
<evidence type="ECO:0000313" key="5">
    <source>
        <dbReference type="EMBL" id="KFF31526.1"/>
    </source>
</evidence>
<dbReference type="InterPro" id="IPR011335">
    <property type="entry name" value="Restrct_endonuc-II-like"/>
</dbReference>
<comment type="caution">
    <text evidence="5">The sequence shown here is derived from an EMBL/GenBank/DDBJ whole genome shotgun (WGS) entry which is preliminary data.</text>
</comment>
<dbReference type="RefSeq" id="WP_044087041.1">
    <property type="nucleotide sequence ID" value="NZ_ATLK01000001.1"/>
</dbReference>
<feature type="domain" description="Restriction endonuclease type II-like" evidence="4">
    <location>
        <begin position="1370"/>
        <end position="1463"/>
    </location>
</feature>
<organism evidence="5 6">
    <name type="scientific">Bifidobacterium bombi DSM 19703</name>
    <dbReference type="NCBI Taxonomy" id="1341695"/>
    <lineage>
        <taxon>Bacteria</taxon>
        <taxon>Bacillati</taxon>
        <taxon>Actinomycetota</taxon>
        <taxon>Actinomycetes</taxon>
        <taxon>Bifidobacteriales</taxon>
        <taxon>Bifidobacteriaceae</taxon>
        <taxon>Bifidobacterium</taxon>
    </lineage>
</organism>
<keyword evidence="5" id="KW-0347">Helicase</keyword>
<feature type="coiled-coil region" evidence="1">
    <location>
        <begin position="500"/>
        <end position="527"/>
    </location>
</feature>
<evidence type="ECO:0000259" key="4">
    <source>
        <dbReference type="Pfam" id="PF18741"/>
    </source>
</evidence>
<keyword evidence="1" id="KW-0175">Coiled coil</keyword>
<dbReference type="SUPFAM" id="SSF52980">
    <property type="entry name" value="Restriction endonuclease-like"/>
    <property type="match status" value="1"/>
</dbReference>
<dbReference type="Pfam" id="PF18741">
    <property type="entry name" value="MTES_1575"/>
    <property type="match status" value="1"/>
</dbReference>
<evidence type="ECO:0000256" key="1">
    <source>
        <dbReference type="SAM" id="Coils"/>
    </source>
</evidence>
<proteinExistence type="predicted"/>
<keyword evidence="5" id="KW-0067">ATP-binding</keyword>
<dbReference type="OrthoDB" id="9757917at2"/>
<dbReference type="SUPFAM" id="SSF52540">
    <property type="entry name" value="P-loop containing nucleoside triphosphate hydrolases"/>
    <property type="match status" value="1"/>
</dbReference>
<dbReference type="eggNOG" id="COG2852">
    <property type="taxonomic scope" value="Bacteria"/>
</dbReference>
<dbReference type="InterPro" id="IPR049468">
    <property type="entry name" value="Restrct_endonuc-II-like_dom"/>
</dbReference>
<dbReference type="eggNOG" id="COG1112">
    <property type="taxonomic scope" value="Bacteria"/>
</dbReference>
<dbReference type="InterPro" id="IPR027417">
    <property type="entry name" value="P-loop_NTPase"/>
</dbReference>